<keyword evidence="1" id="KW-0175">Coiled coil</keyword>
<name>A0ABS5K5J5_9BACT</name>
<evidence type="ECO:0000256" key="1">
    <source>
        <dbReference type="SAM" id="Coils"/>
    </source>
</evidence>
<comment type="caution">
    <text evidence="2">The sequence shown here is derived from an EMBL/GenBank/DDBJ whole genome shotgun (WGS) entry which is preliminary data.</text>
</comment>
<gene>
    <name evidence="2" type="ORF">KEM09_02440</name>
</gene>
<accession>A0ABS5K5J5</accession>
<proteinExistence type="predicted"/>
<dbReference type="Proteomes" id="UP000721861">
    <property type="component" value="Unassembled WGS sequence"/>
</dbReference>
<sequence>MGGTSLSDNHILMIRAELEKLMAGLKEQYHKQRYKSTLQQADAERDQCYRGLLYLNKGYVHHPDKSLSTAAQKVQQVLDKYGFGLVKKNYATQSTLIDALLRQLTQADMAPMVAQLSGMSELIEQLDKAQRNFESAERQWHQARVEESKTPSATVLKYDLIQLVNHKLVMYLRAMVHINPESYKALYDGVARSIKQANDAVHRRKSSTTVS</sequence>
<evidence type="ECO:0000313" key="3">
    <source>
        <dbReference type="Proteomes" id="UP000721861"/>
    </source>
</evidence>
<protein>
    <submittedName>
        <fullName evidence="2">Uncharacterized protein</fullName>
    </submittedName>
</protein>
<dbReference type="InterPro" id="IPR046228">
    <property type="entry name" value="DUF6261"/>
</dbReference>
<keyword evidence="3" id="KW-1185">Reference proteome</keyword>
<feature type="coiled-coil region" evidence="1">
    <location>
        <begin position="119"/>
        <end position="146"/>
    </location>
</feature>
<evidence type="ECO:0000313" key="2">
    <source>
        <dbReference type="EMBL" id="MBS2210240.1"/>
    </source>
</evidence>
<dbReference type="Pfam" id="PF19775">
    <property type="entry name" value="DUF6261"/>
    <property type="match status" value="1"/>
</dbReference>
<reference evidence="2 3" key="1">
    <citation type="journal article" date="2014" name="Int. J. Syst. Evol. Microbiol.">
        <title>Carboxylicivirga gen. nov. in the family Marinilabiliaceae with two novel species, Carboxylicivirga mesophila sp. nov. and Carboxylicivirga taeanensis sp. nov., and reclassification of Cytophaga fermentans as Saccharicrinis fermentans gen. nov., comb. nov.</title>
        <authorList>
            <person name="Yang S.H."/>
            <person name="Seo H.S."/>
            <person name="Woo J.H."/>
            <person name="Oh H.M."/>
            <person name="Jang H."/>
            <person name="Lee J.H."/>
            <person name="Kim S.J."/>
            <person name="Kwon K.K."/>
        </authorList>
    </citation>
    <scope>NUCLEOTIDE SEQUENCE [LARGE SCALE GENOMIC DNA]</scope>
    <source>
        <strain evidence="2 3">JCM 18290</strain>
    </source>
</reference>
<organism evidence="2 3">
    <name type="scientific">Carboxylicivirga mesophila</name>
    <dbReference type="NCBI Taxonomy" id="1166478"/>
    <lineage>
        <taxon>Bacteria</taxon>
        <taxon>Pseudomonadati</taxon>
        <taxon>Bacteroidota</taxon>
        <taxon>Bacteroidia</taxon>
        <taxon>Marinilabiliales</taxon>
        <taxon>Marinilabiliaceae</taxon>
        <taxon>Carboxylicivirga</taxon>
    </lineage>
</organism>
<dbReference type="EMBL" id="JAGUCN010000002">
    <property type="protein sequence ID" value="MBS2210240.1"/>
    <property type="molecule type" value="Genomic_DNA"/>
</dbReference>